<dbReference type="OrthoDB" id="3693029at2759"/>
<gene>
    <name evidence="1" type="ORF">M421DRAFT_424842</name>
</gene>
<dbReference type="Proteomes" id="UP000800082">
    <property type="component" value="Unassembled WGS sequence"/>
</dbReference>
<sequence>MTELADALGFTASLKPGEKINYTKIARNYDCSCSTFSRQHCGVCASREAGYAEQRQASTCCVY</sequence>
<evidence type="ECO:0008006" key="3">
    <source>
        <dbReference type="Google" id="ProtNLM"/>
    </source>
</evidence>
<keyword evidence="2" id="KW-1185">Reference proteome</keyword>
<dbReference type="GeneID" id="54351550"/>
<dbReference type="AlphaFoldDB" id="A0A6A5RAT1"/>
<reference evidence="1" key="1">
    <citation type="journal article" date="2020" name="Stud. Mycol.">
        <title>101 Dothideomycetes genomes: a test case for predicting lifestyles and emergence of pathogens.</title>
        <authorList>
            <person name="Haridas S."/>
            <person name="Albert R."/>
            <person name="Binder M."/>
            <person name="Bloem J."/>
            <person name="Labutti K."/>
            <person name="Salamov A."/>
            <person name="Andreopoulos B."/>
            <person name="Baker S."/>
            <person name="Barry K."/>
            <person name="Bills G."/>
            <person name="Bluhm B."/>
            <person name="Cannon C."/>
            <person name="Castanera R."/>
            <person name="Culley D."/>
            <person name="Daum C."/>
            <person name="Ezra D."/>
            <person name="Gonzalez J."/>
            <person name="Henrissat B."/>
            <person name="Kuo A."/>
            <person name="Liang C."/>
            <person name="Lipzen A."/>
            <person name="Lutzoni F."/>
            <person name="Magnuson J."/>
            <person name="Mondo S."/>
            <person name="Nolan M."/>
            <person name="Ohm R."/>
            <person name="Pangilinan J."/>
            <person name="Park H.-J."/>
            <person name="Ramirez L."/>
            <person name="Alfaro M."/>
            <person name="Sun H."/>
            <person name="Tritt A."/>
            <person name="Yoshinaga Y."/>
            <person name="Zwiers L.-H."/>
            <person name="Turgeon B."/>
            <person name="Goodwin S."/>
            <person name="Spatafora J."/>
            <person name="Crous P."/>
            <person name="Grigoriev I."/>
        </authorList>
    </citation>
    <scope>NUCLEOTIDE SEQUENCE</scope>
    <source>
        <strain evidence="1">CBS 183.55</strain>
    </source>
</reference>
<name>A0A6A5RAT1_9PLEO</name>
<organism evidence="1 2">
    <name type="scientific">Didymella exigua CBS 183.55</name>
    <dbReference type="NCBI Taxonomy" id="1150837"/>
    <lineage>
        <taxon>Eukaryota</taxon>
        <taxon>Fungi</taxon>
        <taxon>Dikarya</taxon>
        <taxon>Ascomycota</taxon>
        <taxon>Pezizomycotina</taxon>
        <taxon>Dothideomycetes</taxon>
        <taxon>Pleosporomycetidae</taxon>
        <taxon>Pleosporales</taxon>
        <taxon>Pleosporineae</taxon>
        <taxon>Didymellaceae</taxon>
        <taxon>Didymella</taxon>
    </lineage>
</organism>
<dbReference type="RefSeq" id="XP_033444643.1">
    <property type="nucleotide sequence ID" value="XM_033593882.1"/>
</dbReference>
<proteinExistence type="predicted"/>
<evidence type="ECO:0000313" key="1">
    <source>
        <dbReference type="EMBL" id="KAF1924390.1"/>
    </source>
</evidence>
<evidence type="ECO:0000313" key="2">
    <source>
        <dbReference type="Proteomes" id="UP000800082"/>
    </source>
</evidence>
<dbReference type="EMBL" id="ML978994">
    <property type="protein sequence ID" value="KAF1924390.1"/>
    <property type="molecule type" value="Genomic_DNA"/>
</dbReference>
<protein>
    <recommendedName>
        <fullName evidence="3">HTH psq-type domain-containing protein</fullName>
    </recommendedName>
</protein>
<accession>A0A6A5RAT1</accession>